<dbReference type="EMBL" id="QKWP01001596">
    <property type="protein sequence ID" value="RIB07805.1"/>
    <property type="molecule type" value="Genomic_DNA"/>
</dbReference>
<protein>
    <submittedName>
        <fullName evidence="2">Uncharacterized protein</fullName>
    </submittedName>
</protein>
<proteinExistence type="predicted"/>
<keyword evidence="3" id="KW-1185">Reference proteome</keyword>
<feature type="region of interest" description="Disordered" evidence="1">
    <location>
        <begin position="491"/>
        <end position="511"/>
    </location>
</feature>
<gene>
    <name evidence="2" type="ORF">C2G38_2213308</name>
</gene>
<dbReference type="PANTHER" id="PTHR34365:SF7">
    <property type="entry name" value="GLYCINE-RICH DOMAIN-CONTAINING PROTEIN 1"/>
    <property type="match status" value="1"/>
</dbReference>
<evidence type="ECO:0000313" key="3">
    <source>
        <dbReference type="Proteomes" id="UP000266673"/>
    </source>
</evidence>
<accession>A0A397UBV3</accession>
<dbReference type="AlphaFoldDB" id="A0A397UBV3"/>
<feature type="compositionally biased region" description="Basic and acidic residues" evidence="1">
    <location>
        <begin position="1"/>
        <end position="13"/>
    </location>
</feature>
<feature type="compositionally biased region" description="Polar residues" evidence="1">
    <location>
        <begin position="14"/>
        <end position="27"/>
    </location>
</feature>
<dbReference type="Proteomes" id="UP000266673">
    <property type="component" value="Unassembled WGS sequence"/>
</dbReference>
<dbReference type="STRING" id="44941.A0A397UBV3"/>
<feature type="region of interest" description="Disordered" evidence="1">
    <location>
        <begin position="1"/>
        <end position="27"/>
    </location>
</feature>
<comment type="caution">
    <text evidence="2">The sequence shown here is derived from an EMBL/GenBank/DDBJ whole genome shotgun (WGS) entry which is preliminary data.</text>
</comment>
<organism evidence="2 3">
    <name type="scientific">Gigaspora rosea</name>
    <dbReference type="NCBI Taxonomy" id="44941"/>
    <lineage>
        <taxon>Eukaryota</taxon>
        <taxon>Fungi</taxon>
        <taxon>Fungi incertae sedis</taxon>
        <taxon>Mucoromycota</taxon>
        <taxon>Glomeromycotina</taxon>
        <taxon>Glomeromycetes</taxon>
        <taxon>Diversisporales</taxon>
        <taxon>Gigasporaceae</taxon>
        <taxon>Gigaspora</taxon>
    </lineage>
</organism>
<name>A0A397UBV3_9GLOM</name>
<dbReference type="PANTHER" id="PTHR34365">
    <property type="entry name" value="ENOLASE (DUF1399)"/>
    <property type="match status" value="1"/>
</dbReference>
<evidence type="ECO:0000256" key="1">
    <source>
        <dbReference type="SAM" id="MobiDB-lite"/>
    </source>
</evidence>
<evidence type="ECO:0000313" key="2">
    <source>
        <dbReference type="EMBL" id="RIB07805.1"/>
    </source>
</evidence>
<dbReference type="OrthoDB" id="2684236at2759"/>
<sequence length="627" mass="72286">MSSSLEKHDEKSDPSMQPSDGNSTNLTSEIVSDKTMETTQVEHVNIDGVVNPKMLHAHLAMLSKFNSLEQQDNEIDQRYLLRSEKRYLLWLELLNNNSFKDVEEVPIPPIDVCLIWHAHLLSPFRYYEDMRRLHDPSSKEYNFPLAKLHEIWSQNNGDHIDEQSKQFWEENTKQPWVLDLNDDSNFELICPWCSTASVIPANNYTKLVWEPKNSVSCTKCNCKLSLETLSAKRFLNDIEKYNDGKKVYIAGTLVSMIDGEYSEEKAISDSDHLFNLNTWKKLIDKAKTSSEDCTWEKIAKCIKDRVKELKTQLLFKNVRKGVIRNVINSYSGIISPFSIELVSAVIRQREFTHKMVDNSWVNNLTVQAQATIRYHKFLLLQKDVGKLLVPTLDIDLCWHTHMLYATLYRNFTKNHMNRIMNHDDTLSKSILSDGFAKTSSAWYKKFKEPYTCEHPSKYWLTKKKKVAAVLLPPYAIYLMYKMNKYKKGTAKQENTQTVSKEEKSANKEKGTDNYSGTCAISPGFGMFYVHCPTLHSIVVEVFAEIIQVDVVVVEDAVVADAVVVDAVVEDAAVEDAVEDAAVDVEEDVEVKETLLIMVQEIYYKEYVHVSKKILKDKFTTVFYIYLF</sequence>
<feature type="compositionally biased region" description="Basic and acidic residues" evidence="1">
    <location>
        <begin position="499"/>
        <end position="511"/>
    </location>
</feature>
<dbReference type="Pfam" id="PF07173">
    <property type="entry name" value="GRDP-like"/>
    <property type="match status" value="2"/>
</dbReference>
<reference evidence="2 3" key="1">
    <citation type="submission" date="2018-06" db="EMBL/GenBank/DDBJ databases">
        <title>Comparative genomics reveals the genomic features of Rhizophagus irregularis, R. cerebriforme, R. diaphanum and Gigaspora rosea, and their symbiotic lifestyle signature.</title>
        <authorList>
            <person name="Morin E."/>
            <person name="San Clemente H."/>
            <person name="Chen E.C.H."/>
            <person name="De La Providencia I."/>
            <person name="Hainaut M."/>
            <person name="Kuo A."/>
            <person name="Kohler A."/>
            <person name="Murat C."/>
            <person name="Tang N."/>
            <person name="Roy S."/>
            <person name="Loubradou J."/>
            <person name="Henrissat B."/>
            <person name="Grigoriev I.V."/>
            <person name="Corradi N."/>
            <person name="Roux C."/>
            <person name="Martin F.M."/>
        </authorList>
    </citation>
    <scope>NUCLEOTIDE SEQUENCE [LARGE SCALE GENOMIC DNA]</scope>
    <source>
        <strain evidence="2 3">DAOM 194757</strain>
    </source>
</reference>
<dbReference type="InterPro" id="IPR009836">
    <property type="entry name" value="GRDP-like"/>
</dbReference>